<evidence type="ECO:0000256" key="3">
    <source>
        <dbReference type="ARBA" id="ARBA00024947"/>
    </source>
</evidence>
<dbReference type="GO" id="GO:0045333">
    <property type="term" value="P:cellular respiration"/>
    <property type="evidence" value="ECO:0007669"/>
    <property type="project" value="InterPro"/>
</dbReference>
<comment type="caution">
    <text evidence="5">The sequence shown here is derived from an EMBL/GenBank/DDBJ whole genome shotgun (WGS) entry which is preliminary data.</text>
</comment>
<organism evidence="5 6">
    <name type="scientific">Andalucia godoyi</name>
    <name type="common">Flagellate</name>
    <dbReference type="NCBI Taxonomy" id="505711"/>
    <lineage>
        <taxon>Eukaryota</taxon>
        <taxon>Discoba</taxon>
        <taxon>Jakobida</taxon>
        <taxon>Andalucina</taxon>
        <taxon>Andaluciidae</taxon>
        <taxon>Andalucia</taxon>
    </lineage>
</organism>
<dbReference type="EMBL" id="VRVR01000022">
    <property type="protein sequence ID" value="KAF0852669.1"/>
    <property type="molecule type" value="Genomic_DNA"/>
</dbReference>
<name>A0A8K0AHL7_ANDGO</name>
<dbReference type="InterPro" id="IPR023393">
    <property type="entry name" value="START-like_dom_sf"/>
</dbReference>
<dbReference type="OrthoDB" id="292693at2759"/>
<feature type="domain" description="Coenzyme Q-binding protein COQ10 START" evidence="4">
    <location>
        <begin position="42"/>
        <end position="169"/>
    </location>
</feature>
<reference evidence="5" key="1">
    <citation type="submission" date="2019-09" db="EMBL/GenBank/DDBJ databases">
        <title>The Mitochondrial Proteome of the Jakobid, Andalucia godoyi, a Protist With the Most Gene-Rich and Bacteria-Like Mitochondrial Genome.</title>
        <authorList>
            <person name="Gray M.W."/>
            <person name="Burger G."/>
            <person name="Derelle R."/>
            <person name="Klimes V."/>
            <person name="Leger M."/>
            <person name="Sarrasin M."/>
            <person name="Vlcek C."/>
            <person name="Roger A.J."/>
            <person name="Elias M."/>
            <person name="Lang B.F."/>
        </authorList>
    </citation>
    <scope>NUCLEOTIDE SEQUENCE</scope>
    <source>
        <strain evidence="5">And28</strain>
    </source>
</reference>
<dbReference type="Pfam" id="PF03364">
    <property type="entry name" value="Polyketide_cyc"/>
    <property type="match status" value="1"/>
</dbReference>
<dbReference type="AlphaFoldDB" id="A0A8K0AHL7"/>
<sequence>MLACQRICRRSIFSFLPRPPFLGGGGSTRIHAKRHGERALLGYSPEQLFDVVIDVDSYAEFIPWCSGSKILKRNPDNTMNAELKIGFKPFEERYTSHISYARPRVVYVNVQEGRLFHHLKTEWVFSEGPKPNSCDLNFSVDFAFASVLHQRVAEMFFHEVSSTMTSAFEKRCRAVYGKPSLTMRTL</sequence>
<comment type="similarity">
    <text evidence="1">Belongs to the COQ10 family.</text>
</comment>
<evidence type="ECO:0000256" key="2">
    <source>
        <dbReference type="ARBA" id="ARBA00011814"/>
    </source>
</evidence>
<evidence type="ECO:0000259" key="4">
    <source>
        <dbReference type="Pfam" id="PF03364"/>
    </source>
</evidence>
<accession>A0A8K0AHL7</accession>
<proteinExistence type="inferred from homology"/>
<dbReference type="CDD" id="cd07813">
    <property type="entry name" value="COQ10p_like"/>
    <property type="match status" value="1"/>
</dbReference>
<gene>
    <name evidence="5" type="ORF">ANDGO_06386</name>
</gene>
<evidence type="ECO:0000313" key="6">
    <source>
        <dbReference type="Proteomes" id="UP000799049"/>
    </source>
</evidence>
<keyword evidence="6" id="KW-1185">Reference proteome</keyword>
<evidence type="ECO:0000256" key="1">
    <source>
        <dbReference type="ARBA" id="ARBA00006885"/>
    </source>
</evidence>
<dbReference type="PANTHER" id="PTHR12901:SF10">
    <property type="entry name" value="COENZYME Q-BINDING PROTEIN COQ10, MITOCHONDRIAL"/>
    <property type="match status" value="1"/>
</dbReference>
<dbReference type="Gene3D" id="3.30.530.20">
    <property type="match status" value="1"/>
</dbReference>
<keyword evidence="5" id="KW-0830">Ubiquinone</keyword>
<comment type="subunit">
    <text evidence="2">Interacts with coenzyme Q.</text>
</comment>
<dbReference type="Proteomes" id="UP000799049">
    <property type="component" value="Unassembled WGS sequence"/>
</dbReference>
<dbReference type="InterPro" id="IPR005031">
    <property type="entry name" value="COQ10_START"/>
</dbReference>
<dbReference type="GO" id="GO:0005739">
    <property type="term" value="C:mitochondrion"/>
    <property type="evidence" value="ECO:0007669"/>
    <property type="project" value="TreeGrafter"/>
</dbReference>
<dbReference type="InterPro" id="IPR044996">
    <property type="entry name" value="COQ10-like"/>
</dbReference>
<dbReference type="SUPFAM" id="SSF55961">
    <property type="entry name" value="Bet v1-like"/>
    <property type="match status" value="1"/>
</dbReference>
<evidence type="ECO:0000313" key="5">
    <source>
        <dbReference type="EMBL" id="KAF0852669.1"/>
    </source>
</evidence>
<dbReference type="PANTHER" id="PTHR12901">
    <property type="entry name" value="SPERM PROTEIN HOMOLOG"/>
    <property type="match status" value="1"/>
</dbReference>
<protein>
    <submittedName>
        <fullName evidence="5">Mitochondrial ubiquinone biosynthesis Coq10</fullName>
    </submittedName>
</protein>
<dbReference type="GO" id="GO:0048039">
    <property type="term" value="F:ubiquinone binding"/>
    <property type="evidence" value="ECO:0007669"/>
    <property type="project" value="InterPro"/>
</dbReference>
<comment type="function">
    <text evidence="3">Required for the function of coenzyme Q in the respiratory chain. May serve as a chaperone or may be involved in the transport of Q6 from its site of synthesis to the catalytic sites of the respiratory complexes.</text>
</comment>